<name>A0ABR2ZZJ8_9AGAR</name>
<organism evidence="2 3">
    <name type="scientific">Marasmius tenuissimus</name>
    <dbReference type="NCBI Taxonomy" id="585030"/>
    <lineage>
        <taxon>Eukaryota</taxon>
        <taxon>Fungi</taxon>
        <taxon>Dikarya</taxon>
        <taxon>Basidiomycota</taxon>
        <taxon>Agaricomycotina</taxon>
        <taxon>Agaricomycetes</taxon>
        <taxon>Agaricomycetidae</taxon>
        <taxon>Agaricales</taxon>
        <taxon>Marasmiineae</taxon>
        <taxon>Marasmiaceae</taxon>
        <taxon>Marasmius</taxon>
    </lineage>
</organism>
<accession>A0ABR2ZZJ8</accession>
<protein>
    <submittedName>
        <fullName evidence="2">Uncharacterized protein</fullName>
    </submittedName>
</protein>
<feature type="region of interest" description="Disordered" evidence="1">
    <location>
        <begin position="1"/>
        <end position="143"/>
    </location>
</feature>
<feature type="compositionally biased region" description="Basic and acidic residues" evidence="1">
    <location>
        <begin position="32"/>
        <end position="48"/>
    </location>
</feature>
<feature type="compositionally biased region" description="Polar residues" evidence="1">
    <location>
        <begin position="70"/>
        <end position="93"/>
    </location>
</feature>
<sequence>MPRDSKKPATSGGSRSKNQLRFIANNTPDTMAMRDSRVFKTGDEEGKPNPKFRYSVPKTSNRPREDHIPTSHSVQSHAQSSYNSRSEFTTSSMVPPPGWHQQARAHSMSTPSNVYSAPYPQGYGMPSQTHGNHGPEYPYPQQRFHSHAPAHYQQPDPRYLAQQTQDQGLLHYEQQQAQHQHQGYGGVYSHASTFPSADSQYYPSPLGGSGGPAYSNTSPNARYPSSGGSSARYPRHTGGSGGPYM</sequence>
<feature type="region of interest" description="Disordered" evidence="1">
    <location>
        <begin position="174"/>
        <end position="245"/>
    </location>
</feature>
<evidence type="ECO:0000256" key="1">
    <source>
        <dbReference type="SAM" id="MobiDB-lite"/>
    </source>
</evidence>
<evidence type="ECO:0000313" key="3">
    <source>
        <dbReference type="Proteomes" id="UP001437256"/>
    </source>
</evidence>
<gene>
    <name evidence="2" type="ORF">AAF712_006202</name>
</gene>
<feature type="compositionally biased region" description="Polar residues" evidence="1">
    <location>
        <begin position="190"/>
        <end position="199"/>
    </location>
</feature>
<proteinExistence type="predicted"/>
<reference evidence="2 3" key="1">
    <citation type="submission" date="2024-05" db="EMBL/GenBank/DDBJ databases">
        <title>A draft genome resource for the thread blight pathogen Marasmius tenuissimus strain MS-2.</title>
        <authorList>
            <person name="Yulfo-Soto G.E."/>
            <person name="Baruah I.K."/>
            <person name="Amoako-Attah I."/>
            <person name="Bukari Y."/>
            <person name="Meinhardt L.W."/>
            <person name="Bailey B.A."/>
            <person name="Cohen S.P."/>
        </authorList>
    </citation>
    <scope>NUCLEOTIDE SEQUENCE [LARGE SCALE GENOMIC DNA]</scope>
    <source>
        <strain evidence="2 3">MS-2</strain>
    </source>
</reference>
<dbReference type="Proteomes" id="UP001437256">
    <property type="component" value="Unassembled WGS sequence"/>
</dbReference>
<keyword evidence="3" id="KW-1185">Reference proteome</keyword>
<feature type="compositionally biased region" description="Polar residues" evidence="1">
    <location>
        <begin position="11"/>
        <end position="29"/>
    </location>
</feature>
<dbReference type="EMBL" id="JBBXMP010000032">
    <property type="protein sequence ID" value="KAL0066803.1"/>
    <property type="molecule type" value="Genomic_DNA"/>
</dbReference>
<evidence type="ECO:0000313" key="2">
    <source>
        <dbReference type="EMBL" id="KAL0066803.1"/>
    </source>
</evidence>
<comment type="caution">
    <text evidence="2">The sequence shown here is derived from an EMBL/GenBank/DDBJ whole genome shotgun (WGS) entry which is preliminary data.</text>
</comment>